<dbReference type="PANTHER" id="PTHR30383:SF5">
    <property type="entry name" value="SGNH HYDROLASE-TYPE ESTERASE DOMAIN-CONTAINING PROTEIN"/>
    <property type="match status" value="1"/>
</dbReference>
<evidence type="ECO:0000313" key="2">
    <source>
        <dbReference type="EMBL" id="MDN7246983.1"/>
    </source>
</evidence>
<sequence length="233" mass="26189">MKTNSQPGALLTGVPFTNPKKQQKILQLNHIVLLGDSVAYGYGTQGGIAKYLKETFRDSKVTNLGINGLTSNGMVERLRSGMWDKTIASADMVLINIGGNDLLHGFRGYGAKGLVRQFSSIKRTFRQNLLETYKRIRKLNEAILIVQNNLYNSMKKEVQYFGFTDLLLRLWNSSIGEKDVIVSRTDIMGKNPEIWLDAIHPNDAGYKLMHELLMKTLSSTGFVFPSIESTNRQ</sequence>
<accession>A0ABT8NGU4</accession>
<dbReference type="InterPro" id="IPR036514">
    <property type="entry name" value="SGNH_hydro_sf"/>
</dbReference>
<name>A0ABT8NGU4_9BACL</name>
<comment type="caution">
    <text evidence="2">The sequence shown here is derived from an EMBL/GenBank/DDBJ whole genome shotgun (WGS) entry which is preliminary data.</text>
</comment>
<dbReference type="RefSeq" id="WP_301857319.1">
    <property type="nucleotide sequence ID" value="NZ_JAUJWU010000005.1"/>
</dbReference>
<protein>
    <submittedName>
        <fullName evidence="2">GDSL-type esterase/lipase family protein</fullName>
    </submittedName>
</protein>
<reference evidence="2 3" key="1">
    <citation type="submission" date="2023-07" db="EMBL/GenBank/DDBJ databases">
        <title>Novel species in genus Planococcus.</title>
        <authorList>
            <person name="Ning S."/>
        </authorList>
    </citation>
    <scope>NUCLEOTIDE SEQUENCE [LARGE SCALE GENOMIC DNA]</scope>
    <source>
        <strain evidence="2 3">N017</strain>
    </source>
</reference>
<dbReference type="SUPFAM" id="SSF52266">
    <property type="entry name" value="SGNH hydrolase"/>
    <property type="match status" value="1"/>
</dbReference>
<feature type="domain" description="SGNH hydrolase-type esterase" evidence="1">
    <location>
        <begin position="33"/>
        <end position="208"/>
    </location>
</feature>
<dbReference type="Pfam" id="PF13472">
    <property type="entry name" value="Lipase_GDSL_2"/>
    <property type="match status" value="1"/>
</dbReference>
<evidence type="ECO:0000313" key="3">
    <source>
        <dbReference type="Proteomes" id="UP001172142"/>
    </source>
</evidence>
<dbReference type="InterPro" id="IPR013830">
    <property type="entry name" value="SGNH_hydro"/>
</dbReference>
<dbReference type="Proteomes" id="UP001172142">
    <property type="component" value="Unassembled WGS sequence"/>
</dbReference>
<dbReference type="PANTHER" id="PTHR30383">
    <property type="entry name" value="THIOESTERASE 1/PROTEASE 1/LYSOPHOSPHOLIPASE L1"/>
    <property type="match status" value="1"/>
</dbReference>
<gene>
    <name evidence="2" type="ORF">QWY13_15990</name>
</gene>
<dbReference type="InterPro" id="IPR051532">
    <property type="entry name" value="Ester_Hydrolysis_Enzymes"/>
</dbReference>
<dbReference type="Gene3D" id="3.40.50.1110">
    <property type="entry name" value="SGNH hydrolase"/>
    <property type="match status" value="1"/>
</dbReference>
<proteinExistence type="predicted"/>
<evidence type="ECO:0000259" key="1">
    <source>
        <dbReference type="Pfam" id="PF13472"/>
    </source>
</evidence>
<dbReference type="EMBL" id="JAUJWU010000005">
    <property type="protein sequence ID" value="MDN7246983.1"/>
    <property type="molecule type" value="Genomic_DNA"/>
</dbReference>
<organism evidence="2 3">
    <name type="scientific">Planococcus shenhongbingii</name>
    <dbReference type="NCBI Taxonomy" id="3058398"/>
    <lineage>
        <taxon>Bacteria</taxon>
        <taxon>Bacillati</taxon>
        <taxon>Bacillota</taxon>
        <taxon>Bacilli</taxon>
        <taxon>Bacillales</taxon>
        <taxon>Caryophanaceae</taxon>
        <taxon>Planococcus</taxon>
    </lineage>
</organism>
<keyword evidence="3" id="KW-1185">Reference proteome</keyword>